<comment type="caution">
    <text evidence="2">The sequence shown here is derived from an EMBL/GenBank/DDBJ whole genome shotgun (WGS) entry which is preliminary data.</text>
</comment>
<protein>
    <submittedName>
        <fullName evidence="2">Uncharacterized protein</fullName>
    </submittedName>
</protein>
<proteinExistence type="predicted"/>
<dbReference type="EMBL" id="BAABGJ010000081">
    <property type="protein sequence ID" value="GAA4357727.1"/>
    <property type="molecule type" value="Genomic_DNA"/>
</dbReference>
<dbReference type="Proteomes" id="UP001500975">
    <property type="component" value="Unassembled WGS sequence"/>
</dbReference>
<reference evidence="3" key="1">
    <citation type="journal article" date="2019" name="Int. J. Syst. Evol. Microbiol.">
        <title>The Global Catalogue of Microorganisms (GCM) 10K type strain sequencing project: providing services to taxonomists for standard genome sequencing and annotation.</title>
        <authorList>
            <consortium name="The Broad Institute Genomics Platform"/>
            <consortium name="The Broad Institute Genome Sequencing Center for Infectious Disease"/>
            <person name="Wu L."/>
            <person name="Ma J."/>
        </authorList>
    </citation>
    <scope>NUCLEOTIDE SEQUENCE [LARGE SCALE GENOMIC DNA]</scope>
    <source>
        <strain evidence="3">JCM 17804</strain>
    </source>
</reference>
<accession>A0ABP8IFC6</accession>
<organism evidence="2 3">
    <name type="scientific">Variovorax defluvii</name>
    <dbReference type="NCBI Taxonomy" id="913761"/>
    <lineage>
        <taxon>Bacteria</taxon>
        <taxon>Pseudomonadati</taxon>
        <taxon>Pseudomonadota</taxon>
        <taxon>Betaproteobacteria</taxon>
        <taxon>Burkholderiales</taxon>
        <taxon>Comamonadaceae</taxon>
        <taxon>Variovorax</taxon>
    </lineage>
</organism>
<dbReference type="RefSeq" id="WP_345541645.1">
    <property type="nucleotide sequence ID" value="NZ_BAABGJ010000081.1"/>
</dbReference>
<sequence>MKSRTLRRSAHQAFSHKEGLLGTQNEHARLLQGQPLPAAPHGAAMRHALVSHLQARRAQPSLIDAWEDASQQAEAEEQRPPCPECFIAGSVVGLEPVQCFGDLDQVRCPRCRTDFLFARE</sequence>
<feature type="compositionally biased region" description="Basic residues" evidence="1">
    <location>
        <begin position="1"/>
        <end position="10"/>
    </location>
</feature>
<gene>
    <name evidence="2" type="ORF">GCM10023165_52000</name>
</gene>
<feature type="region of interest" description="Disordered" evidence="1">
    <location>
        <begin position="1"/>
        <end position="24"/>
    </location>
</feature>
<evidence type="ECO:0000313" key="2">
    <source>
        <dbReference type="EMBL" id="GAA4357727.1"/>
    </source>
</evidence>
<keyword evidence="3" id="KW-1185">Reference proteome</keyword>
<name>A0ABP8IFC6_9BURK</name>
<evidence type="ECO:0000256" key="1">
    <source>
        <dbReference type="SAM" id="MobiDB-lite"/>
    </source>
</evidence>
<evidence type="ECO:0000313" key="3">
    <source>
        <dbReference type="Proteomes" id="UP001500975"/>
    </source>
</evidence>